<protein>
    <submittedName>
        <fullName evidence="3">ShKT domain-containing protein</fullName>
    </submittedName>
</protein>
<accession>A0A3P8AC80</accession>
<dbReference type="EMBL" id="UZAH01030719">
    <property type="protein sequence ID" value="VDP11787.1"/>
    <property type="molecule type" value="Genomic_DNA"/>
</dbReference>
<gene>
    <name evidence="1" type="ORF">HPBE_LOCUS18489</name>
</gene>
<evidence type="ECO:0000313" key="2">
    <source>
        <dbReference type="Proteomes" id="UP000050761"/>
    </source>
</evidence>
<dbReference type="OrthoDB" id="5867583at2759"/>
<dbReference type="Proteomes" id="UP000050761">
    <property type="component" value="Unassembled WGS sequence"/>
</dbReference>
<organism evidence="2 3">
    <name type="scientific">Heligmosomoides polygyrus</name>
    <name type="common">Parasitic roundworm</name>
    <dbReference type="NCBI Taxonomy" id="6339"/>
    <lineage>
        <taxon>Eukaryota</taxon>
        <taxon>Metazoa</taxon>
        <taxon>Ecdysozoa</taxon>
        <taxon>Nematoda</taxon>
        <taxon>Chromadorea</taxon>
        <taxon>Rhabditida</taxon>
        <taxon>Rhabditina</taxon>
        <taxon>Rhabditomorpha</taxon>
        <taxon>Strongyloidea</taxon>
        <taxon>Heligmosomidae</taxon>
        <taxon>Heligmosomoides</taxon>
    </lineage>
</organism>
<reference evidence="1 2" key="1">
    <citation type="submission" date="2018-11" db="EMBL/GenBank/DDBJ databases">
        <authorList>
            <consortium name="Pathogen Informatics"/>
        </authorList>
    </citation>
    <scope>NUCLEOTIDE SEQUENCE [LARGE SCALE GENOMIC DNA]</scope>
</reference>
<accession>A0A183G983</accession>
<proteinExistence type="predicted"/>
<name>A0A183G983_HELPZ</name>
<keyword evidence="2" id="KW-1185">Reference proteome</keyword>
<evidence type="ECO:0000313" key="1">
    <source>
        <dbReference type="EMBL" id="VDP11787.1"/>
    </source>
</evidence>
<sequence length="94" mass="11075">MFLKPGTYRSDILILLTYQLCQFYSTQQLYPILLNYVPPVKCEGDYCFKVAHKCYDQCTDCPEVCYNGTDLEKVEFDTFRKKWTDLMSSDTLLN</sequence>
<evidence type="ECO:0000313" key="3">
    <source>
        <dbReference type="WBParaSite" id="HPBE_0001849001-mRNA-1"/>
    </source>
</evidence>
<reference evidence="3" key="2">
    <citation type="submission" date="2019-09" db="UniProtKB">
        <authorList>
            <consortium name="WormBaseParasite"/>
        </authorList>
    </citation>
    <scope>IDENTIFICATION</scope>
</reference>
<dbReference type="AlphaFoldDB" id="A0A183G983"/>
<dbReference type="WBParaSite" id="HPBE_0001849001-mRNA-1">
    <property type="protein sequence ID" value="HPBE_0001849001-mRNA-1"/>
    <property type="gene ID" value="HPBE_0001849001"/>
</dbReference>